<dbReference type="HOGENOM" id="CLU_3381524_0_0_9"/>
<dbReference type="KEGG" id="dae:Dtox_2116"/>
<evidence type="ECO:0000313" key="2">
    <source>
        <dbReference type="Proteomes" id="UP000002217"/>
    </source>
</evidence>
<sequence length="33" mass="3784">MLYLTGSKLMQGSFPIDTSEDKYILEDKKVGEF</sequence>
<dbReference type="AlphaFoldDB" id="C8VZ35"/>
<protein>
    <submittedName>
        <fullName evidence="1">Uncharacterized protein</fullName>
    </submittedName>
</protein>
<gene>
    <name evidence="1" type="ordered locus">Dtox_2116</name>
</gene>
<evidence type="ECO:0000313" key="1">
    <source>
        <dbReference type="EMBL" id="ACV62945.1"/>
    </source>
</evidence>
<name>C8VZ35_DESAS</name>
<proteinExistence type="predicted"/>
<reference evidence="1 2" key="1">
    <citation type="journal article" date="2009" name="Stand. Genomic Sci.">
        <title>Complete genome sequence of Desulfotomaculum acetoxidans type strain (5575).</title>
        <authorList>
            <person name="Spring S."/>
            <person name="Lapidus A."/>
            <person name="Schroder M."/>
            <person name="Gleim D."/>
            <person name="Sims D."/>
            <person name="Meincke L."/>
            <person name="Glavina Del Rio T."/>
            <person name="Tice H."/>
            <person name="Copeland A."/>
            <person name="Cheng J.F."/>
            <person name="Lucas S."/>
            <person name="Chen F."/>
            <person name="Nolan M."/>
            <person name="Bruce D."/>
            <person name="Goodwin L."/>
            <person name="Pitluck S."/>
            <person name="Ivanova N."/>
            <person name="Mavromatis K."/>
            <person name="Mikhailova N."/>
            <person name="Pati A."/>
            <person name="Chen A."/>
            <person name="Palaniappan K."/>
            <person name="Land M."/>
            <person name="Hauser L."/>
            <person name="Chang Y.J."/>
            <person name="Jeffries C.D."/>
            <person name="Chain P."/>
            <person name="Saunders E."/>
            <person name="Brettin T."/>
            <person name="Detter J.C."/>
            <person name="Goker M."/>
            <person name="Bristow J."/>
            <person name="Eisen J.A."/>
            <person name="Markowitz V."/>
            <person name="Hugenholtz P."/>
            <person name="Kyrpides N.C."/>
            <person name="Klenk H.P."/>
            <person name="Han C."/>
        </authorList>
    </citation>
    <scope>NUCLEOTIDE SEQUENCE [LARGE SCALE GENOMIC DNA]</scope>
    <source>
        <strain evidence="2">ATCC 49208 / DSM 771 / VKM B-1644</strain>
    </source>
</reference>
<dbReference type="Proteomes" id="UP000002217">
    <property type="component" value="Chromosome"/>
</dbReference>
<dbReference type="EMBL" id="CP001720">
    <property type="protein sequence ID" value="ACV62945.1"/>
    <property type="molecule type" value="Genomic_DNA"/>
</dbReference>
<organism evidence="1 2">
    <name type="scientific">Desulfofarcimen acetoxidans (strain ATCC 49208 / DSM 771 / KCTC 5769 / VKM B-1644 / 5575)</name>
    <name type="common">Desulfotomaculum acetoxidans</name>
    <dbReference type="NCBI Taxonomy" id="485916"/>
    <lineage>
        <taxon>Bacteria</taxon>
        <taxon>Bacillati</taxon>
        <taxon>Bacillota</taxon>
        <taxon>Clostridia</taxon>
        <taxon>Eubacteriales</taxon>
        <taxon>Peptococcaceae</taxon>
        <taxon>Desulfofarcimen</taxon>
    </lineage>
</organism>
<keyword evidence="2" id="KW-1185">Reference proteome</keyword>
<accession>C8VZ35</accession>